<protein>
    <submittedName>
        <fullName evidence="5">Helix-turn-helix domain-containing protein</fullName>
    </submittedName>
</protein>
<dbReference type="EMBL" id="JAPJZH010000002">
    <property type="protein sequence ID" value="MDA4844432.1"/>
    <property type="molecule type" value="Genomic_DNA"/>
</dbReference>
<dbReference type="InterPro" id="IPR018062">
    <property type="entry name" value="HTH_AraC-typ_CS"/>
</dbReference>
<evidence type="ECO:0000313" key="5">
    <source>
        <dbReference type="EMBL" id="MDA4844432.1"/>
    </source>
</evidence>
<proteinExistence type="predicted"/>
<sequence>MPESALLSAPVAHEAVRCHIFAMGAVPSGSNVWSTVGRNDTFAHWREVVCQAFTKLTPERISDGRFAGEIRLSPFGQTGTFSRITASPQLVQRRRRDVEDRPCDAVFVNIQVSGTSAVRQCGVEAKLEPGSFVMLDARQPFDMRFDGNFRQVCMHLPMHLLDGHGFNPEMAVARPVGRGDVFGAALLDSVDAIIDEEDTEGSPDHLVHLLRLSLGDGRADALADRHLRHIKRFVAGNCSDPAMSPGTVAAHFRISTRHLHKLFARSGISFGQFLLRSRLRKARIALLLNPQRPIVEIGLEAGFQSPSHFSRCFSREFGMTPSAMRGLC</sequence>
<dbReference type="InterPro" id="IPR050204">
    <property type="entry name" value="AraC_XylS_family_regulators"/>
</dbReference>
<dbReference type="SMART" id="SM00342">
    <property type="entry name" value="HTH_ARAC"/>
    <property type="match status" value="1"/>
</dbReference>
<keyword evidence="6" id="KW-1185">Reference proteome</keyword>
<dbReference type="RefSeq" id="WP_271087962.1">
    <property type="nucleotide sequence ID" value="NZ_JAPJZH010000002.1"/>
</dbReference>
<evidence type="ECO:0000256" key="3">
    <source>
        <dbReference type="ARBA" id="ARBA00023163"/>
    </source>
</evidence>
<keyword evidence="1" id="KW-0805">Transcription regulation</keyword>
<keyword evidence="3" id="KW-0804">Transcription</keyword>
<feature type="domain" description="HTH araC/xylS-type" evidence="4">
    <location>
        <begin position="228"/>
        <end position="327"/>
    </location>
</feature>
<keyword evidence="2" id="KW-0238">DNA-binding</keyword>
<name>A0ABT4VJZ8_9HYPH</name>
<dbReference type="InterPro" id="IPR009057">
    <property type="entry name" value="Homeodomain-like_sf"/>
</dbReference>
<dbReference type="InterPro" id="IPR018060">
    <property type="entry name" value="HTH_AraC"/>
</dbReference>
<dbReference type="PRINTS" id="PR00032">
    <property type="entry name" value="HTHARAC"/>
</dbReference>
<dbReference type="Pfam" id="PF14525">
    <property type="entry name" value="AraC_binding_2"/>
    <property type="match status" value="1"/>
</dbReference>
<dbReference type="Gene3D" id="1.10.10.60">
    <property type="entry name" value="Homeodomain-like"/>
    <property type="match status" value="1"/>
</dbReference>
<accession>A0ABT4VJZ8</accession>
<dbReference type="InterPro" id="IPR020449">
    <property type="entry name" value="Tscrpt_reg_AraC-type_HTH"/>
</dbReference>
<reference evidence="5" key="1">
    <citation type="submission" date="2022-11" db="EMBL/GenBank/DDBJ databases">
        <title>Hoeflea poritis sp. nov., isolated from scleractinian coral Porites lutea.</title>
        <authorList>
            <person name="Zhang G."/>
            <person name="Wei Q."/>
            <person name="Cai L."/>
        </authorList>
    </citation>
    <scope>NUCLEOTIDE SEQUENCE</scope>
    <source>
        <strain evidence="5">E7-10</strain>
    </source>
</reference>
<dbReference type="SUPFAM" id="SSF46689">
    <property type="entry name" value="Homeodomain-like"/>
    <property type="match status" value="1"/>
</dbReference>
<organism evidence="5 6">
    <name type="scientific">Hoeflea poritis</name>
    <dbReference type="NCBI Taxonomy" id="2993659"/>
    <lineage>
        <taxon>Bacteria</taxon>
        <taxon>Pseudomonadati</taxon>
        <taxon>Pseudomonadota</taxon>
        <taxon>Alphaproteobacteria</taxon>
        <taxon>Hyphomicrobiales</taxon>
        <taxon>Rhizobiaceae</taxon>
        <taxon>Hoeflea</taxon>
    </lineage>
</organism>
<comment type="caution">
    <text evidence="5">The sequence shown here is derived from an EMBL/GenBank/DDBJ whole genome shotgun (WGS) entry which is preliminary data.</text>
</comment>
<dbReference type="PROSITE" id="PS00041">
    <property type="entry name" value="HTH_ARAC_FAMILY_1"/>
    <property type="match status" value="1"/>
</dbReference>
<dbReference type="PANTHER" id="PTHR46796:SF6">
    <property type="entry name" value="ARAC SUBFAMILY"/>
    <property type="match status" value="1"/>
</dbReference>
<evidence type="ECO:0000313" key="6">
    <source>
        <dbReference type="Proteomes" id="UP001148313"/>
    </source>
</evidence>
<dbReference type="PROSITE" id="PS01124">
    <property type="entry name" value="HTH_ARAC_FAMILY_2"/>
    <property type="match status" value="1"/>
</dbReference>
<dbReference type="PANTHER" id="PTHR46796">
    <property type="entry name" value="HTH-TYPE TRANSCRIPTIONAL ACTIVATOR RHAS-RELATED"/>
    <property type="match status" value="1"/>
</dbReference>
<evidence type="ECO:0000259" key="4">
    <source>
        <dbReference type="PROSITE" id="PS01124"/>
    </source>
</evidence>
<dbReference type="InterPro" id="IPR035418">
    <property type="entry name" value="AraC-bd_2"/>
</dbReference>
<gene>
    <name evidence="5" type="ORF">OOZ53_03680</name>
</gene>
<dbReference type="Proteomes" id="UP001148313">
    <property type="component" value="Unassembled WGS sequence"/>
</dbReference>
<evidence type="ECO:0000256" key="2">
    <source>
        <dbReference type="ARBA" id="ARBA00023125"/>
    </source>
</evidence>
<dbReference type="Pfam" id="PF12833">
    <property type="entry name" value="HTH_18"/>
    <property type="match status" value="1"/>
</dbReference>
<evidence type="ECO:0000256" key="1">
    <source>
        <dbReference type="ARBA" id="ARBA00023015"/>
    </source>
</evidence>